<name>A0ABM7GJI3_9GAMM</name>
<gene>
    <name evidence="1" type="ORF">HORIV_31410</name>
</gene>
<protein>
    <submittedName>
        <fullName evidence="1">Uncharacterized protein</fullName>
    </submittedName>
</protein>
<accession>A0ABM7GJI3</accession>
<evidence type="ECO:0000313" key="1">
    <source>
        <dbReference type="EMBL" id="BBI50720.1"/>
    </source>
</evidence>
<proteinExistence type="predicted"/>
<dbReference type="EMBL" id="AP019416">
    <property type="protein sequence ID" value="BBI50720.1"/>
    <property type="molecule type" value="Genomic_DNA"/>
</dbReference>
<organism evidence="1 2">
    <name type="scientific">Vreelandella olivaria</name>
    <dbReference type="NCBI Taxonomy" id="390919"/>
    <lineage>
        <taxon>Bacteria</taxon>
        <taxon>Pseudomonadati</taxon>
        <taxon>Pseudomonadota</taxon>
        <taxon>Gammaproteobacteria</taxon>
        <taxon>Oceanospirillales</taxon>
        <taxon>Halomonadaceae</taxon>
        <taxon>Vreelandella</taxon>
    </lineage>
</organism>
<sequence length="98" mass="10510">MKHGPAFVPVENAKAGQFFAEVFRILNSLVIVVEPTSLKILPIERDLKVKIEIAALGGRLGGCPAHTPPVGFQLFQRRAGYTNVTDIVIGEVDDGPSA</sequence>
<evidence type="ECO:0000313" key="2">
    <source>
        <dbReference type="Proteomes" id="UP000289555"/>
    </source>
</evidence>
<keyword evidence="2" id="KW-1185">Reference proteome</keyword>
<reference evidence="2" key="1">
    <citation type="journal article" date="2019" name="Microbiol. Resour. Announc.">
        <title>Complete Genome Sequence of Halomonas olivaria, a Moderately Halophilic Bacterium Isolated from Olive Processing Effluents, Obtained by Nanopore Sequencing.</title>
        <authorList>
            <person name="Nagata S."/>
            <person name="Ii K.M."/>
            <person name="Tsukimi T."/>
            <person name="Miura M.C."/>
            <person name="Galipon J."/>
            <person name="Arakawa K."/>
        </authorList>
    </citation>
    <scope>NUCLEOTIDE SEQUENCE [LARGE SCALE GENOMIC DNA]</scope>
    <source>
        <strain evidence="2">TYRC17</strain>
    </source>
</reference>
<dbReference type="Proteomes" id="UP000289555">
    <property type="component" value="Chromosome"/>
</dbReference>